<keyword evidence="2" id="KW-0479">Metal-binding</keyword>
<feature type="region of interest" description="Disordered" evidence="9">
    <location>
        <begin position="491"/>
        <end position="511"/>
    </location>
</feature>
<feature type="domain" description="C2H2-type" evidence="11">
    <location>
        <begin position="402"/>
        <end position="429"/>
    </location>
</feature>
<comment type="caution">
    <text evidence="12">The sequence shown here is derived from an EMBL/GenBank/DDBJ whole genome shotgun (WGS) entry which is preliminary data.</text>
</comment>
<evidence type="ECO:0000256" key="9">
    <source>
        <dbReference type="SAM" id="MobiDB-lite"/>
    </source>
</evidence>
<feature type="transmembrane region" description="Helical" evidence="10">
    <location>
        <begin position="29"/>
        <end position="54"/>
    </location>
</feature>
<reference evidence="12" key="1">
    <citation type="journal article" date="2023" name="Mol. Plant Microbe Interact.">
        <title>Elucidating the Obligate Nature and Biological Capacity of an Invasive Fungal Corn Pathogen.</title>
        <authorList>
            <person name="MacCready J.S."/>
            <person name="Roggenkamp E.M."/>
            <person name="Gdanetz K."/>
            <person name="Chilvers M.I."/>
        </authorList>
    </citation>
    <scope>NUCLEOTIDE SEQUENCE</scope>
    <source>
        <strain evidence="12">PM02</strain>
    </source>
</reference>
<dbReference type="SUPFAM" id="SSF57667">
    <property type="entry name" value="beta-beta-alpha zinc fingers"/>
    <property type="match status" value="1"/>
</dbReference>
<evidence type="ECO:0000313" key="12">
    <source>
        <dbReference type="EMBL" id="KAK2067327.1"/>
    </source>
</evidence>
<organism evidence="12 13">
    <name type="scientific">Phyllachora maydis</name>
    <dbReference type="NCBI Taxonomy" id="1825666"/>
    <lineage>
        <taxon>Eukaryota</taxon>
        <taxon>Fungi</taxon>
        <taxon>Dikarya</taxon>
        <taxon>Ascomycota</taxon>
        <taxon>Pezizomycotina</taxon>
        <taxon>Sordariomycetes</taxon>
        <taxon>Sordariomycetidae</taxon>
        <taxon>Phyllachorales</taxon>
        <taxon>Phyllachoraceae</taxon>
        <taxon>Phyllachora</taxon>
    </lineage>
</organism>
<dbReference type="SMART" id="SM00355">
    <property type="entry name" value="ZnF_C2H2"/>
    <property type="match status" value="3"/>
</dbReference>
<dbReference type="GO" id="GO:0008270">
    <property type="term" value="F:zinc ion binding"/>
    <property type="evidence" value="ECO:0007669"/>
    <property type="project" value="UniProtKB-KW"/>
</dbReference>
<keyword evidence="6" id="KW-0804">Transcription</keyword>
<evidence type="ECO:0000256" key="7">
    <source>
        <dbReference type="ARBA" id="ARBA00023242"/>
    </source>
</evidence>
<keyword evidence="10" id="KW-1133">Transmembrane helix</keyword>
<evidence type="ECO:0000256" key="2">
    <source>
        <dbReference type="ARBA" id="ARBA00022723"/>
    </source>
</evidence>
<feature type="region of interest" description="Disordered" evidence="9">
    <location>
        <begin position="217"/>
        <end position="281"/>
    </location>
</feature>
<evidence type="ECO:0000313" key="13">
    <source>
        <dbReference type="Proteomes" id="UP001217918"/>
    </source>
</evidence>
<dbReference type="InterPro" id="IPR036236">
    <property type="entry name" value="Znf_C2H2_sf"/>
</dbReference>
<dbReference type="EMBL" id="JAQQPM010000001">
    <property type="protein sequence ID" value="KAK2067327.1"/>
    <property type="molecule type" value="Genomic_DNA"/>
</dbReference>
<keyword evidence="3 8" id="KW-0863">Zinc-finger</keyword>
<evidence type="ECO:0000256" key="4">
    <source>
        <dbReference type="ARBA" id="ARBA00022833"/>
    </source>
</evidence>
<evidence type="ECO:0000256" key="10">
    <source>
        <dbReference type="SAM" id="Phobius"/>
    </source>
</evidence>
<name>A0AAD9HYY8_9PEZI</name>
<proteinExistence type="predicted"/>
<evidence type="ECO:0000256" key="3">
    <source>
        <dbReference type="ARBA" id="ARBA00022771"/>
    </source>
</evidence>
<dbReference type="PANTHER" id="PTHR46179">
    <property type="entry name" value="ZINC FINGER PROTEIN"/>
    <property type="match status" value="1"/>
</dbReference>
<evidence type="ECO:0000256" key="6">
    <source>
        <dbReference type="ARBA" id="ARBA00023163"/>
    </source>
</evidence>
<keyword evidence="13" id="KW-1185">Reference proteome</keyword>
<evidence type="ECO:0000259" key="11">
    <source>
        <dbReference type="PROSITE" id="PS50157"/>
    </source>
</evidence>
<keyword evidence="4" id="KW-0862">Zinc</keyword>
<feature type="domain" description="C2H2-type" evidence="11">
    <location>
        <begin position="428"/>
        <end position="458"/>
    </location>
</feature>
<dbReference type="PROSITE" id="PS50157">
    <property type="entry name" value="ZINC_FINGER_C2H2_2"/>
    <property type="match status" value="2"/>
</dbReference>
<protein>
    <recommendedName>
        <fullName evidence="11">C2H2-type domain-containing protein</fullName>
    </recommendedName>
</protein>
<dbReference type="InterPro" id="IPR013087">
    <property type="entry name" value="Znf_C2H2_type"/>
</dbReference>
<evidence type="ECO:0000256" key="1">
    <source>
        <dbReference type="ARBA" id="ARBA00004123"/>
    </source>
</evidence>
<dbReference type="Proteomes" id="UP001217918">
    <property type="component" value="Unassembled WGS sequence"/>
</dbReference>
<sequence>MRLDFALSAGPMLSSRSSASPLAARGLSSGGIAGAVLGSVLGAMLVVCCFPVVLRAWRRRRRGHTDPFDPEPAQRKEGHGIRIQQGLPSAISPRSLPAAEFPGVTRLPSAVHQPVQQNHQDHGRIRFPRVPDAVKRIFHPPPRRASKASSTGCLSEAARSQTIDFGDPLIQAEPESAPAVHESYEVETRGEAWSYYHPNLQEPEEFVVTTVPAVPEAVSPDSDKTVSALPARHASRSSVLWRQRKGVQRMDSLGPQDIVSDIPNPPGPSAAEPSASPMDIMRPTTDREHQWMVEQEIVKYESSPPPQPIESRPQVPWSKKQEEKQQDFFADAVLPDADADDGGLKVHVTDVDMASPSPVAPLDTADLGHKPDAESQAEFGSSQPMYPPTYPSGMDHPPNSSYLCEQCGRSFDQVHKLNHHRRYHERPHACAHPNCGMSFGTKTHLDRHVNDKHRKTKKYYCMVPECPWSRQGGKSFPRKDNWRRHMMNKHQVTPASEPGPQYVEDISMADS</sequence>
<dbReference type="PROSITE" id="PS00028">
    <property type="entry name" value="ZINC_FINGER_C2H2_1"/>
    <property type="match status" value="2"/>
</dbReference>
<feature type="region of interest" description="Disordered" evidence="9">
    <location>
        <begin position="300"/>
        <end position="323"/>
    </location>
</feature>
<dbReference type="AlphaFoldDB" id="A0AAD9HYY8"/>
<dbReference type="Gene3D" id="3.30.160.60">
    <property type="entry name" value="Classic Zinc Finger"/>
    <property type="match status" value="2"/>
</dbReference>
<accession>A0AAD9HYY8</accession>
<keyword evidence="5" id="KW-0805">Transcription regulation</keyword>
<keyword evidence="7" id="KW-0539">Nucleus</keyword>
<dbReference type="PANTHER" id="PTHR46179:SF13">
    <property type="entry name" value="C2H2-TYPE DOMAIN-CONTAINING PROTEIN"/>
    <property type="match status" value="1"/>
</dbReference>
<dbReference type="GO" id="GO:0005634">
    <property type="term" value="C:nucleus"/>
    <property type="evidence" value="ECO:0007669"/>
    <property type="project" value="UniProtKB-SubCell"/>
</dbReference>
<keyword evidence="10" id="KW-0472">Membrane</keyword>
<gene>
    <name evidence="12" type="ORF">P8C59_001078</name>
</gene>
<dbReference type="GO" id="GO:0006357">
    <property type="term" value="P:regulation of transcription by RNA polymerase II"/>
    <property type="evidence" value="ECO:0007669"/>
    <property type="project" value="TreeGrafter"/>
</dbReference>
<evidence type="ECO:0000256" key="5">
    <source>
        <dbReference type="ARBA" id="ARBA00023015"/>
    </source>
</evidence>
<comment type="subcellular location">
    <subcellularLocation>
        <location evidence="1">Nucleus</location>
    </subcellularLocation>
</comment>
<keyword evidence="10" id="KW-0812">Transmembrane</keyword>
<evidence type="ECO:0000256" key="8">
    <source>
        <dbReference type="PROSITE-ProRule" id="PRU00042"/>
    </source>
</evidence>
<dbReference type="InterPro" id="IPR051061">
    <property type="entry name" value="Zinc_finger_trans_reg"/>
</dbReference>